<dbReference type="Proteomes" id="UP001465153">
    <property type="component" value="Unassembled WGS sequence"/>
</dbReference>
<dbReference type="InterPro" id="IPR003660">
    <property type="entry name" value="HAMP_dom"/>
</dbReference>
<evidence type="ECO:0000259" key="12">
    <source>
        <dbReference type="PROSITE" id="PS50885"/>
    </source>
</evidence>
<dbReference type="CDD" id="cd00082">
    <property type="entry name" value="HisKA"/>
    <property type="match status" value="1"/>
</dbReference>
<keyword evidence="9" id="KW-0067">ATP-binding</keyword>
<keyword evidence="6" id="KW-0808">Transferase</keyword>
<dbReference type="InterPro" id="IPR003594">
    <property type="entry name" value="HATPase_dom"/>
</dbReference>
<dbReference type="SMART" id="SM00387">
    <property type="entry name" value="HATPase_c"/>
    <property type="match status" value="1"/>
</dbReference>
<evidence type="ECO:0000256" key="2">
    <source>
        <dbReference type="ARBA" id="ARBA00004651"/>
    </source>
</evidence>
<evidence type="ECO:0000256" key="9">
    <source>
        <dbReference type="ARBA" id="ARBA00022840"/>
    </source>
</evidence>
<dbReference type="PRINTS" id="PR00344">
    <property type="entry name" value="BCTRLSENSOR"/>
</dbReference>
<keyword evidence="10" id="KW-0472">Membrane</keyword>
<evidence type="ECO:0000313" key="14">
    <source>
        <dbReference type="Proteomes" id="UP001465153"/>
    </source>
</evidence>
<evidence type="ECO:0000256" key="5">
    <source>
        <dbReference type="ARBA" id="ARBA00022553"/>
    </source>
</evidence>
<dbReference type="Pfam" id="PF00512">
    <property type="entry name" value="HisKA"/>
    <property type="match status" value="1"/>
</dbReference>
<evidence type="ECO:0000256" key="7">
    <source>
        <dbReference type="ARBA" id="ARBA00022741"/>
    </source>
</evidence>
<keyword evidence="5" id="KW-0597">Phosphoprotein</keyword>
<keyword evidence="8" id="KW-0418">Kinase</keyword>
<evidence type="ECO:0000256" key="6">
    <source>
        <dbReference type="ARBA" id="ARBA00022679"/>
    </source>
</evidence>
<protein>
    <recommendedName>
        <fullName evidence="3">histidine kinase</fullName>
        <ecNumber evidence="3">2.7.13.3</ecNumber>
    </recommendedName>
</protein>
<feature type="domain" description="HAMP" evidence="12">
    <location>
        <begin position="253"/>
        <end position="305"/>
    </location>
</feature>
<dbReference type="Gene3D" id="1.10.287.130">
    <property type="match status" value="1"/>
</dbReference>
<dbReference type="Pfam" id="PF02518">
    <property type="entry name" value="HATPase_c"/>
    <property type="match status" value="1"/>
</dbReference>
<feature type="domain" description="Histidine kinase" evidence="11">
    <location>
        <begin position="313"/>
        <end position="527"/>
    </location>
</feature>
<dbReference type="InterPro" id="IPR050980">
    <property type="entry name" value="2C_sensor_his_kinase"/>
</dbReference>
<dbReference type="SUPFAM" id="SSF55874">
    <property type="entry name" value="ATPase domain of HSP90 chaperone/DNA topoisomerase II/histidine kinase"/>
    <property type="match status" value="1"/>
</dbReference>
<dbReference type="SUPFAM" id="SSF47384">
    <property type="entry name" value="Homodimeric domain of signal transducing histidine kinase"/>
    <property type="match status" value="1"/>
</dbReference>
<evidence type="ECO:0000256" key="10">
    <source>
        <dbReference type="SAM" id="Phobius"/>
    </source>
</evidence>
<organism evidence="13 14">
    <name type="scientific">Sessilibacter corallicola</name>
    <dbReference type="NCBI Taxonomy" id="2904075"/>
    <lineage>
        <taxon>Bacteria</taxon>
        <taxon>Pseudomonadati</taxon>
        <taxon>Pseudomonadota</taxon>
        <taxon>Gammaproteobacteria</taxon>
        <taxon>Cellvibrionales</taxon>
        <taxon>Cellvibrionaceae</taxon>
        <taxon>Sessilibacter</taxon>
    </lineage>
</organism>
<name>A0ABQ0A484_9GAMM</name>
<dbReference type="InterPro" id="IPR003661">
    <property type="entry name" value="HisK_dim/P_dom"/>
</dbReference>
<keyword evidence="10" id="KW-1133">Transmembrane helix</keyword>
<evidence type="ECO:0000259" key="11">
    <source>
        <dbReference type="PROSITE" id="PS50109"/>
    </source>
</evidence>
<dbReference type="Gene3D" id="6.10.340.10">
    <property type="match status" value="1"/>
</dbReference>
<dbReference type="InterPro" id="IPR036097">
    <property type="entry name" value="HisK_dim/P_sf"/>
</dbReference>
<keyword evidence="7" id="KW-0547">Nucleotide-binding</keyword>
<evidence type="ECO:0000256" key="1">
    <source>
        <dbReference type="ARBA" id="ARBA00000085"/>
    </source>
</evidence>
<dbReference type="PROSITE" id="PS50885">
    <property type="entry name" value="HAMP"/>
    <property type="match status" value="1"/>
</dbReference>
<dbReference type="PANTHER" id="PTHR44936">
    <property type="entry name" value="SENSOR PROTEIN CREC"/>
    <property type="match status" value="1"/>
</dbReference>
<gene>
    <name evidence="13" type="ORF">NBRC116591_02660</name>
</gene>
<dbReference type="InterPro" id="IPR036890">
    <property type="entry name" value="HATPase_C_sf"/>
</dbReference>
<dbReference type="Gene3D" id="3.30.565.10">
    <property type="entry name" value="Histidine kinase-like ATPase, C-terminal domain"/>
    <property type="match status" value="1"/>
</dbReference>
<dbReference type="RefSeq" id="WP_353301392.1">
    <property type="nucleotide sequence ID" value="NZ_BAABWN010000001.1"/>
</dbReference>
<dbReference type="InterPro" id="IPR005467">
    <property type="entry name" value="His_kinase_dom"/>
</dbReference>
<comment type="caution">
    <text evidence="13">The sequence shown here is derived from an EMBL/GenBank/DDBJ whole genome shotgun (WGS) entry which is preliminary data.</text>
</comment>
<dbReference type="EC" id="2.7.13.3" evidence="3"/>
<dbReference type="PROSITE" id="PS50109">
    <property type="entry name" value="HIS_KIN"/>
    <property type="match status" value="1"/>
</dbReference>
<proteinExistence type="predicted"/>
<dbReference type="SMART" id="SM00388">
    <property type="entry name" value="HisKA"/>
    <property type="match status" value="1"/>
</dbReference>
<sequence>MFKSLIKLLLLVVVPITWLFFFESLNPIVYAAKRALTNYHVSVHRGTFELIEEELKGKPEKQWQETIETLAPEFGYEVSLVDHNALEDQWQLNRTLNADETIFRDDDDIETLIKRVENTDNYIVLLIDDSNEAQNARQSKGTVVLLNRYLQRHSQQKLNVTLAELSQFFEFPAQFTEKESVTLTPLNEKQLAEHGYFWSGENQVIFFIPHQPTGGYITIGPTPNNGNVLIIYFSTLVVCVLITLALALSLWLYPLWRDLKHLDKTSKNFGQGQLDARSTIKNSSIASRLSHSFNLMADDIQNLIQSNRELTNSVAHDLRTPLARLRFAVEMLNDENNQENKQRYQHIVNKSIDNLDYLINQLLTHSRYSRSSDAKNFKLTRLCEIIDEEVELFQDSNTKHKLSTTVDPYFKTNKVWIDPRALTRALQNLLSNANKYAESSISITACLSNDMIELSIEDDGPGIPEESWESLLKPFTQINNNERDVRQGHGLGLAIVNQISIWHMGETRINRSSLGGASITIRWPLKNHSS</sequence>
<accession>A0ABQ0A484</accession>
<reference evidence="13 14" key="1">
    <citation type="submission" date="2024-04" db="EMBL/GenBank/DDBJ databases">
        <title>Draft genome sequence of Sessilibacter corallicola NBRC 116591.</title>
        <authorList>
            <person name="Miyakawa T."/>
            <person name="Kusuya Y."/>
            <person name="Miura T."/>
        </authorList>
    </citation>
    <scope>NUCLEOTIDE SEQUENCE [LARGE SCALE GENOMIC DNA]</scope>
    <source>
        <strain evidence="13 14">KU-00831-HH</strain>
    </source>
</reference>
<evidence type="ECO:0000256" key="4">
    <source>
        <dbReference type="ARBA" id="ARBA00022475"/>
    </source>
</evidence>
<keyword evidence="4" id="KW-1003">Cell membrane</keyword>
<evidence type="ECO:0000313" key="13">
    <source>
        <dbReference type="EMBL" id="GAA6166456.1"/>
    </source>
</evidence>
<keyword evidence="10" id="KW-0812">Transmembrane</keyword>
<keyword evidence="14" id="KW-1185">Reference proteome</keyword>
<evidence type="ECO:0000256" key="3">
    <source>
        <dbReference type="ARBA" id="ARBA00012438"/>
    </source>
</evidence>
<dbReference type="PANTHER" id="PTHR44936:SF10">
    <property type="entry name" value="SENSOR PROTEIN RSTB"/>
    <property type="match status" value="1"/>
</dbReference>
<feature type="transmembrane region" description="Helical" evidence="10">
    <location>
        <begin position="229"/>
        <end position="253"/>
    </location>
</feature>
<comment type="subcellular location">
    <subcellularLocation>
        <location evidence="2">Cell membrane</location>
        <topology evidence="2">Multi-pass membrane protein</topology>
    </subcellularLocation>
</comment>
<dbReference type="EMBL" id="BAABWN010000001">
    <property type="protein sequence ID" value="GAA6166456.1"/>
    <property type="molecule type" value="Genomic_DNA"/>
</dbReference>
<dbReference type="InterPro" id="IPR004358">
    <property type="entry name" value="Sig_transdc_His_kin-like_C"/>
</dbReference>
<comment type="catalytic activity">
    <reaction evidence="1">
        <text>ATP + protein L-histidine = ADP + protein N-phospho-L-histidine.</text>
        <dbReference type="EC" id="2.7.13.3"/>
    </reaction>
</comment>
<evidence type="ECO:0000256" key="8">
    <source>
        <dbReference type="ARBA" id="ARBA00022777"/>
    </source>
</evidence>